<name>A0A2T4DSN6_9BACT</name>
<proteinExistence type="predicted"/>
<keyword evidence="1" id="KW-0732">Signal</keyword>
<dbReference type="PANTHER" id="PTHR47637">
    <property type="entry name" value="CHAPERONE SURA"/>
    <property type="match status" value="1"/>
</dbReference>
<dbReference type="InterPro" id="IPR000297">
    <property type="entry name" value="PPIase_PpiC"/>
</dbReference>
<feature type="domain" description="PpiC" evidence="3">
    <location>
        <begin position="274"/>
        <end position="369"/>
    </location>
</feature>
<dbReference type="InterPro" id="IPR027304">
    <property type="entry name" value="Trigger_fact/SurA_dom_sf"/>
</dbReference>
<dbReference type="EMBL" id="PYVU01000035">
    <property type="protein sequence ID" value="PTB96820.1"/>
    <property type="molecule type" value="Genomic_DNA"/>
</dbReference>
<reference evidence="4 5" key="1">
    <citation type="submission" date="2018-03" db="EMBL/GenBank/DDBJ databases">
        <title>Cross-interface Injection: A General Nanoliter Liquid Handling Method Applied to Single Cells Genome Amplification Automated Nanoliter Liquid Handling Applied to Single Cell Multiple Displacement Amplification.</title>
        <authorList>
            <person name="Yun J."/>
            <person name="Xu P."/>
            <person name="Xu J."/>
            <person name="Dai X."/>
            <person name="Wang Y."/>
            <person name="Zheng X."/>
            <person name="Cao C."/>
            <person name="Yi Q."/>
            <person name="Zhu Y."/>
            <person name="Wang L."/>
            <person name="Dong Z."/>
            <person name="Huang Y."/>
            <person name="Huang L."/>
            <person name="Du W."/>
        </authorList>
    </citation>
    <scope>NUCLEOTIDE SEQUENCE [LARGE SCALE GENOMIC DNA]</scope>
    <source>
        <strain evidence="4 5">Z-D1-2</strain>
    </source>
</reference>
<gene>
    <name evidence="4" type="ORF">C9994_05650</name>
</gene>
<dbReference type="InterPro" id="IPR050280">
    <property type="entry name" value="OMP_Chaperone_SurA"/>
</dbReference>
<evidence type="ECO:0000259" key="3">
    <source>
        <dbReference type="PROSITE" id="PS50198"/>
    </source>
</evidence>
<evidence type="ECO:0000256" key="2">
    <source>
        <dbReference type="PROSITE-ProRule" id="PRU00278"/>
    </source>
</evidence>
<dbReference type="PANTHER" id="PTHR47637:SF1">
    <property type="entry name" value="CHAPERONE SURA"/>
    <property type="match status" value="1"/>
</dbReference>
<sequence length="443" mass="50633">MKLISALIIICLAQLPAAYSQQAQVADQIIGKVDNFIILESDLELAYKDYLSRGNNANESSVCTVLEGLIVNKLMLAKAEIDSVVVSDQQVDAQLENRMKMMVNQIGSEEKIEEYYGKTLEEFKVEIRDDIKEQLVMGEMQRTITQDIEVTPKEVQEFFRNIPKDSLPYYSTQVQVGQIVRNPVMSKEAKNSVKARLEGLRERILEGEDFEEVARLYSQEPGARKTGGNIGFFQRGELAPEYEATALRLKPGEISKPVETDFGFHLIQLIERRGNEFNTRHILIRPTFREADLQIARNFLDSLRTNILNDSIKFEKAAKEYSDDMNTSSSGGYFLDGQSGSTKISVEDLDPNVFFTIDTMKLGSITKPLTFTKQDGSQAVRILFYKDRLRPHQADIRLDYQRIQKAALNRKRSEILNKWFEESQSEVFVTIDEKYDSCNILKK</sequence>
<dbReference type="Gene3D" id="3.10.50.40">
    <property type="match status" value="2"/>
</dbReference>
<dbReference type="InterPro" id="IPR046357">
    <property type="entry name" value="PPIase_dom_sf"/>
</dbReference>
<comment type="caution">
    <text evidence="4">The sequence shown here is derived from an EMBL/GenBank/DDBJ whole genome shotgun (WGS) entry which is preliminary data.</text>
</comment>
<protein>
    <submittedName>
        <fullName evidence="4">Peptidylprolyl isomerase</fullName>
    </submittedName>
</protein>
<evidence type="ECO:0000256" key="1">
    <source>
        <dbReference type="ARBA" id="ARBA00022729"/>
    </source>
</evidence>
<organism evidence="4 5">
    <name type="scientific">Marivirga lumbricoides</name>
    <dbReference type="NCBI Taxonomy" id="1046115"/>
    <lineage>
        <taxon>Bacteria</taxon>
        <taxon>Pseudomonadati</taxon>
        <taxon>Bacteroidota</taxon>
        <taxon>Cytophagia</taxon>
        <taxon>Cytophagales</taxon>
        <taxon>Marivirgaceae</taxon>
        <taxon>Marivirga</taxon>
    </lineage>
</organism>
<dbReference type="SUPFAM" id="SSF54534">
    <property type="entry name" value="FKBP-like"/>
    <property type="match status" value="2"/>
</dbReference>
<keyword evidence="2" id="KW-0697">Rotamase</keyword>
<dbReference type="Gene3D" id="1.10.4030.10">
    <property type="entry name" value="Porin chaperone SurA, peptide-binding domain"/>
    <property type="match status" value="1"/>
</dbReference>
<dbReference type="Proteomes" id="UP000240608">
    <property type="component" value="Unassembled WGS sequence"/>
</dbReference>
<evidence type="ECO:0000313" key="4">
    <source>
        <dbReference type="EMBL" id="PTB96820.1"/>
    </source>
</evidence>
<dbReference type="PROSITE" id="PS50198">
    <property type="entry name" value="PPIC_PPIASE_2"/>
    <property type="match status" value="2"/>
</dbReference>
<dbReference type="GO" id="GO:0003755">
    <property type="term" value="F:peptidyl-prolyl cis-trans isomerase activity"/>
    <property type="evidence" value="ECO:0007669"/>
    <property type="project" value="UniProtKB-KW"/>
</dbReference>
<dbReference type="AlphaFoldDB" id="A0A2T4DSN6"/>
<dbReference type="SUPFAM" id="SSF109998">
    <property type="entry name" value="Triger factor/SurA peptide-binding domain-like"/>
    <property type="match status" value="1"/>
</dbReference>
<dbReference type="Pfam" id="PF00639">
    <property type="entry name" value="Rotamase"/>
    <property type="match status" value="2"/>
</dbReference>
<keyword evidence="2 4" id="KW-0413">Isomerase</keyword>
<feature type="domain" description="PpiC" evidence="3">
    <location>
        <begin position="171"/>
        <end position="271"/>
    </location>
</feature>
<accession>A0A2T4DSN6</accession>
<evidence type="ECO:0000313" key="5">
    <source>
        <dbReference type="Proteomes" id="UP000240608"/>
    </source>
</evidence>